<comment type="similarity">
    <text evidence="3">Belongs to the gas vesicle GvpA family.</text>
</comment>
<keyword evidence="5" id="KW-1185">Reference proteome</keyword>
<dbReference type="GO" id="GO:0012506">
    <property type="term" value="C:vesicle membrane"/>
    <property type="evidence" value="ECO:0007669"/>
    <property type="project" value="InterPro"/>
</dbReference>
<dbReference type="GO" id="GO:0005198">
    <property type="term" value="F:structural molecule activity"/>
    <property type="evidence" value="ECO:0007669"/>
    <property type="project" value="InterPro"/>
</dbReference>
<comment type="subcellular location">
    <subcellularLocation>
        <location evidence="2">Gas vesicle</location>
    </subcellularLocation>
</comment>
<evidence type="ECO:0000256" key="2">
    <source>
        <dbReference type="ARBA" id="ARBA00035108"/>
    </source>
</evidence>
<evidence type="ECO:0000256" key="3">
    <source>
        <dbReference type="ARBA" id="ARBA00035646"/>
    </source>
</evidence>
<evidence type="ECO:0000313" key="5">
    <source>
        <dbReference type="Proteomes" id="UP000507962"/>
    </source>
</evidence>
<proteinExistence type="inferred from homology"/>
<organism evidence="4 5">
    <name type="scientific">Desulfoluna butyratoxydans</name>
    <dbReference type="NCBI Taxonomy" id="231438"/>
    <lineage>
        <taxon>Bacteria</taxon>
        <taxon>Pseudomonadati</taxon>
        <taxon>Thermodesulfobacteriota</taxon>
        <taxon>Desulfobacteria</taxon>
        <taxon>Desulfobacterales</taxon>
        <taxon>Desulfolunaceae</taxon>
        <taxon>Desulfoluna</taxon>
    </lineage>
</organism>
<evidence type="ECO:0000313" key="4">
    <source>
        <dbReference type="EMBL" id="VFQ43058.1"/>
    </source>
</evidence>
<dbReference type="AlphaFoldDB" id="A0A4V6IKY9"/>
<evidence type="ECO:0000256" key="1">
    <source>
        <dbReference type="ARBA" id="ARBA00022987"/>
    </source>
</evidence>
<dbReference type="InterPro" id="IPR018493">
    <property type="entry name" value="GvpA-like_CS"/>
</dbReference>
<gene>
    <name evidence="4" type="ORF">MSL71_6850</name>
</gene>
<protein>
    <submittedName>
        <fullName evidence="4">Gas vesicle protein gvpa</fullName>
    </submittedName>
</protein>
<dbReference type="PANTHER" id="PTHR35344">
    <property type="entry name" value="GAS VESICLE STRUCTURAL PROTEIN 2-RELATED"/>
    <property type="match status" value="1"/>
</dbReference>
<sequence length="215" mass="24124">MEPENHTKATLVDLLDRILDKGLVIHADLVVSVAGIPLIGLNLKAALAGMETMVKYGMLKDLDESMRARERDARQQKEALLPNGEAVLFSAHGGWYCSEGLHPAWRYGHLYLTRERLFVYQHPFERMLFEAPLKTVARFGVPEGAASEGEEIRELHLVMVDGRMEKLRCGEASRLRECLAQRVEAGVSLDKGVWKSIWQGNRPGDDALPMETVCK</sequence>
<dbReference type="PANTHER" id="PTHR35344:SF4">
    <property type="entry name" value="GAS VESICLE PROTEIN A1"/>
    <property type="match status" value="1"/>
</dbReference>
<dbReference type="EMBL" id="CAADHO010000001">
    <property type="protein sequence ID" value="VFQ43058.1"/>
    <property type="molecule type" value="Genomic_DNA"/>
</dbReference>
<keyword evidence="1" id="KW-0304">Gas vesicle</keyword>
<name>A0A4V6IKY9_9BACT</name>
<dbReference type="Proteomes" id="UP000507962">
    <property type="component" value="Unassembled WGS sequence"/>
</dbReference>
<dbReference type="InterPro" id="IPR050530">
    <property type="entry name" value="GvpA"/>
</dbReference>
<accession>A0A4V6IKY9</accession>
<dbReference type="Pfam" id="PF00741">
    <property type="entry name" value="Gas_vesicle"/>
    <property type="match status" value="1"/>
</dbReference>
<dbReference type="GO" id="GO:0031411">
    <property type="term" value="C:gas vesicle"/>
    <property type="evidence" value="ECO:0007669"/>
    <property type="project" value="UniProtKB-SubCell"/>
</dbReference>
<reference evidence="4 5" key="1">
    <citation type="submission" date="2019-03" db="EMBL/GenBank/DDBJ databases">
        <authorList>
            <person name="Nijsse B."/>
        </authorList>
    </citation>
    <scope>NUCLEOTIDE SEQUENCE [LARGE SCALE GENOMIC DNA]</scope>
    <source>
        <strain evidence="4">Desulfoluna butyratoxydans MSL71</strain>
    </source>
</reference>
<dbReference type="RefSeq" id="WP_180137250.1">
    <property type="nucleotide sequence ID" value="NZ_CAADHO010000001.1"/>
</dbReference>
<dbReference type="InterPro" id="IPR000638">
    <property type="entry name" value="Gas-vesicle_GvpA-like"/>
</dbReference>
<dbReference type="PROSITE" id="PS00234">
    <property type="entry name" value="GAS_VESICLE_A_1"/>
    <property type="match status" value="1"/>
</dbReference>